<keyword evidence="2" id="KW-0238">DNA-binding</keyword>
<dbReference type="Pfam" id="PF13443">
    <property type="entry name" value="HTH_26"/>
    <property type="match status" value="1"/>
</dbReference>
<name>A0ABU0E8K0_9FIRM</name>
<protein>
    <submittedName>
        <fullName evidence="2">DNA-binding Xre family transcriptional regulator</fullName>
    </submittedName>
</protein>
<dbReference type="Proteomes" id="UP001230220">
    <property type="component" value="Unassembled WGS sequence"/>
</dbReference>
<dbReference type="SUPFAM" id="SSF47413">
    <property type="entry name" value="lambda repressor-like DNA-binding domains"/>
    <property type="match status" value="1"/>
</dbReference>
<dbReference type="InterPro" id="IPR001387">
    <property type="entry name" value="Cro/C1-type_HTH"/>
</dbReference>
<keyword evidence="3" id="KW-1185">Reference proteome</keyword>
<sequence length="91" mass="10486">MRKKNDERLTAKVIEVRYLIYHYLDQSDISLRKLAANAGLNYHAVWKLLNNPPEDTNFTLKTLLSIADALEVAVADLVCSERKEKEDIKKI</sequence>
<dbReference type="Gene3D" id="1.10.260.40">
    <property type="entry name" value="lambda repressor-like DNA-binding domains"/>
    <property type="match status" value="1"/>
</dbReference>
<evidence type="ECO:0000259" key="1">
    <source>
        <dbReference type="PROSITE" id="PS50943"/>
    </source>
</evidence>
<comment type="caution">
    <text evidence="2">The sequence shown here is derived from an EMBL/GenBank/DDBJ whole genome shotgun (WGS) entry which is preliminary data.</text>
</comment>
<proteinExistence type="predicted"/>
<dbReference type="EMBL" id="JAUSUR010000010">
    <property type="protein sequence ID" value="MDQ0363219.1"/>
    <property type="molecule type" value="Genomic_DNA"/>
</dbReference>
<accession>A0ABU0E8K0</accession>
<dbReference type="GO" id="GO:0003677">
    <property type="term" value="F:DNA binding"/>
    <property type="evidence" value="ECO:0007669"/>
    <property type="project" value="UniProtKB-KW"/>
</dbReference>
<evidence type="ECO:0000313" key="3">
    <source>
        <dbReference type="Proteomes" id="UP001230220"/>
    </source>
</evidence>
<gene>
    <name evidence="2" type="ORF">J2S15_003980</name>
</gene>
<feature type="domain" description="HTH cro/C1-type" evidence="1">
    <location>
        <begin position="20"/>
        <end position="77"/>
    </location>
</feature>
<dbReference type="InterPro" id="IPR010982">
    <property type="entry name" value="Lambda_DNA-bd_dom_sf"/>
</dbReference>
<reference evidence="2 3" key="1">
    <citation type="submission" date="2023-07" db="EMBL/GenBank/DDBJ databases">
        <title>Genomic Encyclopedia of Type Strains, Phase IV (KMG-IV): sequencing the most valuable type-strain genomes for metagenomic binning, comparative biology and taxonomic classification.</title>
        <authorList>
            <person name="Goeker M."/>
        </authorList>
    </citation>
    <scope>NUCLEOTIDE SEQUENCE [LARGE SCALE GENOMIC DNA]</scope>
    <source>
        <strain evidence="2 3">DSM 16784</strain>
    </source>
</reference>
<dbReference type="PROSITE" id="PS50943">
    <property type="entry name" value="HTH_CROC1"/>
    <property type="match status" value="1"/>
</dbReference>
<evidence type="ECO:0000313" key="2">
    <source>
        <dbReference type="EMBL" id="MDQ0363219.1"/>
    </source>
</evidence>
<organism evidence="2 3">
    <name type="scientific">Breznakia pachnodae</name>
    <dbReference type="NCBI Taxonomy" id="265178"/>
    <lineage>
        <taxon>Bacteria</taxon>
        <taxon>Bacillati</taxon>
        <taxon>Bacillota</taxon>
        <taxon>Erysipelotrichia</taxon>
        <taxon>Erysipelotrichales</taxon>
        <taxon>Erysipelotrichaceae</taxon>
        <taxon>Breznakia</taxon>
    </lineage>
</organism>
<dbReference type="RefSeq" id="WP_307412003.1">
    <property type="nucleotide sequence ID" value="NZ_JAUSUR010000010.1"/>
</dbReference>